<dbReference type="EMBL" id="JADKIO010000005">
    <property type="protein sequence ID" value="MBK9795298.1"/>
    <property type="molecule type" value="Genomic_DNA"/>
</dbReference>
<gene>
    <name evidence="2" type="ORF">IPP58_02155</name>
</gene>
<dbReference type="InterPro" id="IPR011053">
    <property type="entry name" value="Single_hybrid_motif"/>
</dbReference>
<organism evidence="2 3">
    <name type="scientific">Candidatus Geothrix skivensis</name>
    <dbReference type="NCBI Taxonomy" id="2954439"/>
    <lineage>
        <taxon>Bacteria</taxon>
        <taxon>Pseudomonadati</taxon>
        <taxon>Acidobacteriota</taxon>
        <taxon>Holophagae</taxon>
        <taxon>Holophagales</taxon>
        <taxon>Holophagaceae</taxon>
        <taxon>Geothrix</taxon>
    </lineage>
</organism>
<evidence type="ECO:0000313" key="2">
    <source>
        <dbReference type="EMBL" id="MBK9795298.1"/>
    </source>
</evidence>
<dbReference type="Proteomes" id="UP000886657">
    <property type="component" value="Unassembled WGS sequence"/>
</dbReference>
<protein>
    <submittedName>
        <fullName evidence="2">Acetyl-CoA carboxylase biotin carboxyl carrier protein subunit</fullName>
    </submittedName>
</protein>
<comment type="caution">
    <text evidence="2">The sequence shown here is derived from an EMBL/GenBank/DDBJ whole genome shotgun (WGS) entry which is preliminary data.</text>
</comment>
<reference evidence="2" key="1">
    <citation type="submission" date="2020-10" db="EMBL/GenBank/DDBJ databases">
        <title>Connecting structure to function with the recovery of over 1000 high-quality activated sludge metagenome-assembled genomes encoding full-length rRNA genes using long-read sequencing.</title>
        <authorList>
            <person name="Singleton C.M."/>
            <person name="Petriglieri F."/>
            <person name="Kristensen J.M."/>
            <person name="Kirkegaard R.H."/>
            <person name="Michaelsen T.Y."/>
            <person name="Andersen M.H."/>
            <person name="Karst S.M."/>
            <person name="Dueholm M.S."/>
            <person name="Nielsen P.H."/>
            <person name="Albertsen M."/>
        </authorList>
    </citation>
    <scope>NUCLEOTIDE SEQUENCE</scope>
    <source>
        <strain evidence="2">Skiv_18-Q3-R9-52_MAXAC.067</strain>
    </source>
</reference>
<dbReference type="AlphaFoldDB" id="A0A9D7SFH8"/>
<proteinExistence type="predicted"/>
<sequence>MIVRAEWPGYVVDVLVRPGQEVEEDEHLLILEGTDSSRSSFYIDAPEGGKIREILIEEGDFAYEDDDLVVIGDSERDE</sequence>
<evidence type="ECO:0000313" key="3">
    <source>
        <dbReference type="Proteomes" id="UP000886657"/>
    </source>
</evidence>
<dbReference type="SUPFAM" id="SSF51230">
    <property type="entry name" value="Single hybrid motif"/>
    <property type="match status" value="1"/>
</dbReference>
<feature type="domain" description="Lipoyl-binding" evidence="1">
    <location>
        <begin position="9"/>
        <end position="71"/>
    </location>
</feature>
<dbReference type="CDD" id="cd06850">
    <property type="entry name" value="biotinyl_domain"/>
    <property type="match status" value="1"/>
</dbReference>
<accession>A0A9D7SFH8</accession>
<dbReference type="Gene3D" id="2.40.50.100">
    <property type="match status" value="1"/>
</dbReference>
<dbReference type="Pfam" id="PF00364">
    <property type="entry name" value="Biotin_lipoyl"/>
    <property type="match status" value="1"/>
</dbReference>
<dbReference type="InterPro" id="IPR000089">
    <property type="entry name" value="Biotin_lipoyl"/>
</dbReference>
<name>A0A9D7SFH8_9BACT</name>
<evidence type="ECO:0000259" key="1">
    <source>
        <dbReference type="Pfam" id="PF00364"/>
    </source>
</evidence>